<name>A0A2S5TBB9_9GAMM</name>
<reference evidence="2 3" key="1">
    <citation type="submission" date="2018-02" db="EMBL/GenBank/DDBJ databases">
        <title>Genome sequencing of Solimonas sp. HR-BB.</title>
        <authorList>
            <person name="Lee Y."/>
            <person name="Jeon C.O."/>
        </authorList>
    </citation>
    <scope>NUCLEOTIDE SEQUENCE [LARGE SCALE GENOMIC DNA]</scope>
    <source>
        <strain evidence="2 3">HR-BB</strain>
    </source>
</reference>
<gene>
    <name evidence="2" type="ORF">C3942_18525</name>
</gene>
<sequence length="686" mass="66488">TGVLDVTATGGTLRLEGASLSGNGADLSASGALTLVGNLDGGTALVVLQGDTITAAAVSGGTVKLTASGLLDAGDIGAGAGGITALAGSIATGKLTATGGGDITGTATGGDLLADAVSGDVVTLMASGDIETGGITANTLSLTAGGSLTTLGLQAGAGGASLMATSIDSGAITVTGGDLSATAQAGNLEAGGITANGVELAAAGGDIDVGDVTASEAHFSAPDGAITVGTVSAGGDVDFDFGTSLDTGTLTLAGTLFADLSNTDAVFGDINAQAVDITVAGGDIVIGNVTVAQDIDLTASGSVQFGNLGGQNITISLGQDSTIASSQITAGGDFILGGAGVLGGNSLVVQAQDIEIGTGLSLASATFTAQAAVSFGGALFDLDTLTVNASDIQAEGASFVVGEASLTSGGNVTLNNAQLQGGRYTISAEGLVQDAGEGGAVFDVAALGISAGEIALGNSSIVVGSGLAALGGDAALLSALQGKNPELLPASQGPNASFIASRVQLGNLDLAGDYLYISADEVLLGGSIDAPLDLFVHFSPMTAGADLGIEAAASLARQINLNRDEHFNVFPGTTFAIGGVGYAGDIYIGENGAVSLLPRQSNFVFMTDGQIFGLSSLVTNGSVVVLNGTAVVSDENPVPLNDEFMPDLPGDELEIQDPESEASSFGTGEVEYESAPTEADGSLQCT</sequence>
<protein>
    <submittedName>
        <fullName evidence="2">Uncharacterized protein</fullName>
    </submittedName>
</protein>
<dbReference type="EMBL" id="PSNW01000013">
    <property type="protein sequence ID" value="PPE72311.1"/>
    <property type="molecule type" value="Genomic_DNA"/>
</dbReference>
<evidence type="ECO:0000256" key="1">
    <source>
        <dbReference type="SAM" id="MobiDB-lite"/>
    </source>
</evidence>
<keyword evidence="3" id="KW-1185">Reference proteome</keyword>
<evidence type="ECO:0000313" key="2">
    <source>
        <dbReference type="EMBL" id="PPE72311.1"/>
    </source>
</evidence>
<proteinExistence type="predicted"/>
<feature type="region of interest" description="Disordered" evidence="1">
    <location>
        <begin position="646"/>
        <end position="686"/>
    </location>
</feature>
<feature type="compositionally biased region" description="Acidic residues" evidence="1">
    <location>
        <begin position="649"/>
        <end position="660"/>
    </location>
</feature>
<organism evidence="2 3">
    <name type="scientific">Solimonas fluminis</name>
    <dbReference type="NCBI Taxonomy" id="2086571"/>
    <lineage>
        <taxon>Bacteria</taxon>
        <taxon>Pseudomonadati</taxon>
        <taxon>Pseudomonadota</taxon>
        <taxon>Gammaproteobacteria</taxon>
        <taxon>Nevskiales</taxon>
        <taxon>Nevskiaceae</taxon>
        <taxon>Solimonas</taxon>
    </lineage>
</organism>
<dbReference type="Proteomes" id="UP000238220">
    <property type="component" value="Unassembled WGS sequence"/>
</dbReference>
<comment type="caution">
    <text evidence="2">The sequence shown here is derived from an EMBL/GenBank/DDBJ whole genome shotgun (WGS) entry which is preliminary data.</text>
</comment>
<accession>A0A2S5TBB9</accession>
<evidence type="ECO:0000313" key="3">
    <source>
        <dbReference type="Proteomes" id="UP000238220"/>
    </source>
</evidence>
<dbReference type="RefSeq" id="WP_165797534.1">
    <property type="nucleotide sequence ID" value="NZ_PSNW01000013.1"/>
</dbReference>
<dbReference type="AlphaFoldDB" id="A0A2S5TBB9"/>
<feature type="non-terminal residue" evidence="2">
    <location>
        <position position="1"/>
    </location>
</feature>